<name>A0A6J5NGN1_9CAUD</name>
<proteinExistence type="predicted"/>
<dbReference type="EMBL" id="LR796651">
    <property type="protein sequence ID" value="CAB4157947.1"/>
    <property type="molecule type" value="Genomic_DNA"/>
</dbReference>
<reference evidence="1" key="1">
    <citation type="submission" date="2020-04" db="EMBL/GenBank/DDBJ databases">
        <authorList>
            <person name="Chiriac C."/>
            <person name="Salcher M."/>
            <person name="Ghai R."/>
            <person name="Kavagutti S V."/>
        </authorList>
    </citation>
    <scope>NUCLEOTIDE SEQUENCE</scope>
</reference>
<evidence type="ECO:0000313" key="1">
    <source>
        <dbReference type="EMBL" id="CAB4157947.1"/>
    </source>
</evidence>
<sequence length="239" mass="24254">MATESIGALVPTAIPGYEDAADIQAALRAYHYGSYSYSPANTSPGSLINPSIAYTITNLQSQITALGTGGIAPTIFTAKGGLITATAANTPVQLSVGGSNGMVLTVNSSTATGLEWAAPAVTLTNSVTLTNKTLTTPIISSISNTGTLTLPTSTDTLVGRATTDTLTNKTLTSPIITGLTLNDSSIIFEGSSADANETTLTVTNPTADRTITLPDSSGTVGLLSDIEELEILVLMGAIL</sequence>
<gene>
    <name evidence="1" type="ORF">UFOVP694_61</name>
</gene>
<organism evidence="1">
    <name type="scientific">uncultured Caudovirales phage</name>
    <dbReference type="NCBI Taxonomy" id="2100421"/>
    <lineage>
        <taxon>Viruses</taxon>
        <taxon>Duplodnaviria</taxon>
        <taxon>Heunggongvirae</taxon>
        <taxon>Uroviricota</taxon>
        <taxon>Caudoviricetes</taxon>
        <taxon>Peduoviridae</taxon>
        <taxon>Maltschvirus</taxon>
        <taxon>Maltschvirus maltsch</taxon>
    </lineage>
</organism>
<protein>
    <submittedName>
        <fullName evidence="1">Uncharacterized protein</fullName>
    </submittedName>
</protein>
<accession>A0A6J5NGN1</accession>